<dbReference type="Pfam" id="PF01627">
    <property type="entry name" value="Hpt"/>
    <property type="match status" value="1"/>
</dbReference>
<feature type="domain" description="CheW-like" evidence="14">
    <location>
        <begin position="516"/>
        <end position="649"/>
    </location>
</feature>
<dbReference type="RefSeq" id="WP_051667572.1">
    <property type="nucleotide sequence ID" value="NZ_CP003923.1"/>
</dbReference>
<dbReference type="InterPro" id="IPR051315">
    <property type="entry name" value="Bact_Chemotaxis_CheA"/>
</dbReference>
<dbReference type="PROSITE" id="PS50851">
    <property type="entry name" value="CHEW"/>
    <property type="match status" value="1"/>
</dbReference>
<keyword evidence="4" id="KW-0145">Chemotaxis</keyword>
<evidence type="ECO:0000256" key="3">
    <source>
        <dbReference type="ARBA" id="ARBA00021495"/>
    </source>
</evidence>
<dbReference type="GO" id="GO:0006935">
    <property type="term" value="P:chemotaxis"/>
    <property type="evidence" value="ECO:0007669"/>
    <property type="project" value="UniProtKB-KW"/>
</dbReference>
<dbReference type="InterPro" id="IPR002545">
    <property type="entry name" value="CheW-lke_dom"/>
</dbReference>
<dbReference type="SUPFAM" id="SSF50341">
    <property type="entry name" value="CheW-like"/>
    <property type="match status" value="1"/>
</dbReference>
<dbReference type="Gene3D" id="3.30.565.10">
    <property type="entry name" value="Histidine kinase-like ATPase, C-terminal domain"/>
    <property type="match status" value="1"/>
</dbReference>
<keyword evidence="7" id="KW-0547">Nucleotide-binding</keyword>
<dbReference type="GO" id="GO:0000155">
    <property type="term" value="F:phosphorelay sensor kinase activity"/>
    <property type="evidence" value="ECO:0007669"/>
    <property type="project" value="InterPro"/>
</dbReference>
<dbReference type="SUPFAM" id="SSF47384">
    <property type="entry name" value="Homodimeric domain of signal transducing histidine kinase"/>
    <property type="match status" value="1"/>
</dbReference>
<proteinExistence type="predicted"/>
<dbReference type="InterPro" id="IPR037052">
    <property type="entry name" value="CheA-like_P2_sf"/>
</dbReference>
<dbReference type="PANTHER" id="PTHR43395">
    <property type="entry name" value="SENSOR HISTIDINE KINASE CHEA"/>
    <property type="match status" value="1"/>
</dbReference>
<dbReference type="EMBL" id="CP003923">
    <property type="protein sequence ID" value="AIC95143.1"/>
    <property type="molecule type" value="Genomic_DNA"/>
</dbReference>
<dbReference type="KEGG" id="ble:BleG1_2576"/>
<dbReference type="PROSITE" id="PS50894">
    <property type="entry name" value="HPT"/>
    <property type="match status" value="1"/>
</dbReference>
<keyword evidence="5 11" id="KW-0597">Phosphoprotein</keyword>
<dbReference type="InterPro" id="IPR036097">
    <property type="entry name" value="HisK_dim/P_sf"/>
</dbReference>
<dbReference type="InterPro" id="IPR036890">
    <property type="entry name" value="HATPase_C_sf"/>
</dbReference>
<dbReference type="PANTHER" id="PTHR43395:SF1">
    <property type="entry name" value="CHEMOTAXIS PROTEIN CHEA"/>
    <property type="match status" value="1"/>
</dbReference>
<dbReference type="Gene3D" id="1.10.287.560">
    <property type="entry name" value="Histidine kinase CheA-like, homodimeric domain"/>
    <property type="match status" value="1"/>
</dbReference>
<evidence type="ECO:0000313" key="17">
    <source>
        <dbReference type="Proteomes" id="UP000027142"/>
    </source>
</evidence>
<dbReference type="Pfam" id="PF01584">
    <property type="entry name" value="CheW"/>
    <property type="match status" value="1"/>
</dbReference>
<dbReference type="InterPro" id="IPR003594">
    <property type="entry name" value="HATPase_dom"/>
</dbReference>
<evidence type="ECO:0000256" key="8">
    <source>
        <dbReference type="ARBA" id="ARBA00022777"/>
    </source>
</evidence>
<protein>
    <recommendedName>
        <fullName evidence="3">Chemotaxis protein CheA</fullName>
        <ecNumber evidence="2">2.7.13.3</ecNumber>
    </recommendedName>
</protein>
<dbReference type="GO" id="GO:0005737">
    <property type="term" value="C:cytoplasm"/>
    <property type="evidence" value="ECO:0007669"/>
    <property type="project" value="InterPro"/>
</dbReference>
<evidence type="ECO:0000256" key="2">
    <source>
        <dbReference type="ARBA" id="ARBA00012438"/>
    </source>
</evidence>
<dbReference type="Gene3D" id="2.30.30.40">
    <property type="entry name" value="SH3 Domains"/>
    <property type="match status" value="1"/>
</dbReference>
<dbReference type="SUPFAM" id="SSF55874">
    <property type="entry name" value="ATPase domain of HSP90 chaperone/DNA topoisomerase II/histidine kinase"/>
    <property type="match status" value="1"/>
</dbReference>
<dbReference type="STRING" id="1246626.BleG1_2576"/>
<dbReference type="InterPro" id="IPR037006">
    <property type="entry name" value="CheA-like_homodim_sf"/>
</dbReference>
<dbReference type="InterPro" id="IPR005467">
    <property type="entry name" value="His_kinase_dom"/>
</dbReference>
<dbReference type="Pfam" id="PF02518">
    <property type="entry name" value="HATPase_c"/>
    <property type="match status" value="1"/>
</dbReference>
<dbReference type="CDD" id="cd00088">
    <property type="entry name" value="HPT"/>
    <property type="match status" value="1"/>
</dbReference>
<dbReference type="InterPro" id="IPR004105">
    <property type="entry name" value="CheA-like_dim"/>
</dbReference>
<dbReference type="SMART" id="SM00073">
    <property type="entry name" value="HPT"/>
    <property type="match status" value="1"/>
</dbReference>
<feature type="compositionally biased region" description="Basic and acidic residues" evidence="12">
    <location>
        <begin position="253"/>
        <end position="265"/>
    </location>
</feature>
<dbReference type="GO" id="GO:0005524">
    <property type="term" value="F:ATP binding"/>
    <property type="evidence" value="ECO:0007669"/>
    <property type="project" value="UniProtKB-KW"/>
</dbReference>
<dbReference type="SUPFAM" id="SSF55052">
    <property type="entry name" value="CheY-binding domain of CheA"/>
    <property type="match status" value="1"/>
</dbReference>
<evidence type="ECO:0000256" key="11">
    <source>
        <dbReference type="PROSITE-ProRule" id="PRU00110"/>
    </source>
</evidence>
<feature type="domain" description="HPt" evidence="15">
    <location>
        <begin position="1"/>
        <end position="103"/>
    </location>
</feature>
<dbReference type="InterPro" id="IPR035891">
    <property type="entry name" value="CheY-binding_CheA"/>
</dbReference>
<sequence length="654" mass="73584">MSQNRYVSMFIDESLEHLSLINEHLPKLAQKEHQGKILDDVFRSAHTIKGMAASMNFTVMADLTHQFENVLDDLRSEKVRLTDQHVDFFYAIVDFLDSSIESVSEQGIELAHTPELKQQLNEMNEGAGKQTSTNQTMDEHTLRIIEQAVQEGIPVKTITVSVDDQAMLKGVRAYMVITEITKLGEILYTNPYTEALEEGLFEKSFQVIVATGIEADEIVQSVGSLTEITQVDVKDFTIQQQTQTQQQTPIAAPERRQQEAREEKTQKSIRVQLGKLDELMYLFEELVVEKSRLEELSRKVDDTDLTTTTEKINRSISHLQSVMLSIRMMSLDTIFSRFPKMVRKIAKEVNKDIDFVIEGGETEIDKALIDELSDPLLHLLRNSIDHGIEQKEQRLAQQKKEKGTITLRAFYKGSRVAIEIEDDGGGINREKVLQKALKLNLLSEEEAMERADEDIYQLLFQSGFSTAEAVTDLSGRGVGLDVVKTNLSKIGGTIDVYSTPGKGSTFSISLPLTVSIMEALLVQVDNRPYAIPVSAVLETATVRQEAIHYSQDQAMIHVRGQFIPLYSLQTFVGAPIPLEEEEWSVVVLYQKDKLVALRVDHFIGHSEIVLKTLGHLLKTTKGLLGATILGDGNIAMVVDTSLFFTNQWRAFHEQ</sequence>
<accession>A0A060M3L8</accession>
<organism evidence="16 17">
    <name type="scientific">Shouchella lehensis G1</name>
    <dbReference type="NCBI Taxonomy" id="1246626"/>
    <lineage>
        <taxon>Bacteria</taxon>
        <taxon>Bacillati</taxon>
        <taxon>Bacillota</taxon>
        <taxon>Bacilli</taxon>
        <taxon>Bacillales</taxon>
        <taxon>Bacillaceae</taxon>
        <taxon>Shouchella</taxon>
    </lineage>
</organism>
<feature type="domain" description="Histidine kinase" evidence="13">
    <location>
        <begin position="264"/>
        <end position="514"/>
    </location>
</feature>
<evidence type="ECO:0000313" key="16">
    <source>
        <dbReference type="EMBL" id="AIC95143.1"/>
    </source>
</evidence>
<dbReference type="InterPro" id="IPR008207">
    <property type="entry name" value="Sig_transdc_His_kin_Hpt_dom"/>
</dbReference>
<keyword evidence="17" id="KW-1185">Reference proteome</keyword>
<dbReference type="AlphaFoldDB" id="A0A060M3L8"/>
<dbReference type="SMART" id="SM01231">
    <property type="entry name" value="H-kinase_dim"/>
    <property type="match status" value="1"/>
</dbReference>
<evidence type="ECO:0000256" key="9">
    <source>
        <dbReference type="ARBA" id="ARBA00022840"/>
    </source>
</evidence>
<dbReference type="PATRIC" id="fig|1246626.3.peg.2569"/>
<keyword evidence="6" id="KW-0808">Transferase</keyword>
<dbReference type="EC" id="2.7.13.3" evidence="2"/>
<keyword evidence="8 16" id="KW-0418">Kinase</keyword>
<dbReference type="InterPro" id="IPR036641">
    <property type="entry name" value="HPT_dom_sf"/>
</dbReference>
<gene>
    <name evidence="16" type="ORF">BleG1_2576</name>
</gene>
<dbReference type="PROSITE" id="PS50109">
    <property type="entry name" value="HIS_KIN"/>
    <property type="match status" value="1"/>
</dbReference>
<feature type="region of interest" description="Disordered" evidence="12">
    <location>
        <begin position="242"/>
        <end position="265"/>
    </location>
</feature>
<evidence type="ECO:0000256" key="10">
    <source>
        <dbReference type="ARBA" id="ARBA00023012"/>
    </source>
</evidence>
<evidence type="ECO:0000256" key="4">
    <source>
        <dbReference type="ARBA" id="ARBA00022500"/>
    </source>
</evidence>
<dbReference type="PRINTS" id="PR00344">
    <property type="entry name" value="BCTRLSENSOR"/>
</dbReference>
<dbReference type="HOGENOM" id="CLU_000650_3_6_9"/>
<dbReference type="eggNOG" id="COG0643">
    <property type="taxonomic scope" value="Bacteria"/>
</dbReference>
<dbReference type="SUPFAM" id="SSF47226">
    <property type="entry name" value="Histidine-containing phosphotransfer domain, HPT domain"/>
    <property type="match status" value="1"/>
</dbReference>
<dbReference type="FunFam" id="3.30.565.10:FF:000016">
    <property type="entry name" value="Chemotaxis protein CheA, putative"/>
    <property type="match status" value="1"/>
</dbReference>
<dbReference type="Proteomes" id="UP000027142">
    <property type="component" value="Chromosome"/>
</dbReference>
<keyword evidence="10" id="KW-0902">Two-component regulatory system</keyword>
<evidence type="ECO:0000256" key="6">
    <source>
        <dbReference type="ARBA" id="ARBA00022679"/>
    </source>
</evidence>
<evidence type="ECO:0000259" key="14">
    <source>
        <dbReference type="PROSITE" id="PS50851"/>
    </source>
</evidence>
<evidence type="ECO:0000259" key="15">
    <source>
        <dbReference type="PROSITE" id="PS50894"/>
    </source>
</evidence>
<reference evidence="16 17" key="1">
    <citation type="journal article" date="2014" name="Gene">
        <title>A comparative genomic analysis of the alkalitolerant soil bacterium Bacillus lehensis G1.</title>
        <authorList>
            <person name="Noor Y.M."/>
            <person name="Samsulrizal N.H."/>
            <person name="Jema'on N.A."/>
            <person name="Low K.O."/>
            <person name="Ramli A.N."/>
            <person name="Alias N.I."/>
            <person name="Damis S.I."/>
            <person name="Fuzi S.F."/>
            <person name="Isa M.N."/>
            <person name="Murad A.M."/>
            <person name="Raih M.F."/>
            <person name="Bakar F.D."/>
            <person name="Najimudin N."/>
            <person name="Mahadi N.M."/>
            <person name="Illias R.M."/>
        </authorList>
    </citation>
    <scope>NUCLEOTIDE SEQUENCE [LARGE SCALE GENOMIC DNA]</scope>
    <source>
        <strain evidence="16 17">G1</strain>
    </source>
</reference>
<evidence type="ECO:0000256" key="1">
    <source>
        <dbReference type="ARBA" id="ARBA00000085"/>
    </source>
</evidence>
<dbReference type="Gene3D" id="1.20.120.160">
    <property type="entry name" value="HPT domain"/>
    <property type="match status" value="1"/>
</dbReference>
<evidence type="ECO:0000256" key="12">
    <source>
        <dbReference type="SAM" id="MobiDB-lite"/>
    </source>
</evidence>
<dbReference type="OrthoDB" id="9803176at2"/>
<dbReference type="InterPro" id="IPR036061">
    <property type="entry name" value="CheW-like_dom_sf"/>
</dbReference>
<keyword evidence="9" id="KW-0067">ATP-binding</keyword>
<dbReference type="CDD" id="cd16916">
    <property type="entry name" value="HATPase_CheA-like"/>
    <property type="match status" value="1"/>
</dbReference>
<feature type="compositionally biased region" description="Low complexity" evidence="12">
    <location>
        <begin position="242"/>
        <end position="252"/>
    </location>
</feature>
<dbReference type="InterPro" id="IPR010808">
    <property type="entry name" value="CheA_P2-bd"/>
</dbReference>
<dbReference type="Pfam" id="PF02895">
    <property type="entry name" value="H-kinase_dim"/>
    <property type="match status" value="1"/>
</dbReference>
<dbReference type="SMART" id="SM00387">
    <property type="entry name" value="HATPase_c"/>
    <property type="match status" value="1"/>
</dbReference>
<dbReference type="SMART" id="SM00260">
    <property type="entry name" value="CheW"/>
    <property type="match status" value="1"/>
</dbReference>
<comment type="catalytic activity">
    <reaction evidence="1">
        <text>ATP + protein L-histidine = ADP + protein N-phospho-L-histidine.</text>
        <dbReference type="EC" id="2.7.13.3"/>
    </reaction>
</comment>
<feature type="modified residue" description="Phosphohistidine" evidence="11">
    <location>
        <position position="46"/>
    </location>
</feature>
<evidence type="ECO:0000259" key="13">
    <source>
        <dbReference type="PROSITE" id="PS50109"/>
    </source>
</evidence>
<evidence type="ECO:0000256" key="7">
    <source>
        <dbReference type="ARBA" id="ARBA00022741"/>
    </source>
</evidence>
<dbReference type="Gene3D" id="3.30.70.1110">
    <property type="entry name" value="Histidine kinase CheA-like, P2 response regulator-binding domain"/>
    <property type="match status" value="1"/>
</dbReference>
<name>A0A060M3L8_9BACI</name>
<evidence type="ECO:0000256" key="5">
    <source>
        <dbReference type="ARBA" id="ARBA00022553"/>
    </source>
</evidence>
<dbReference type="InterPro" id="IPR004358">
    <property type="entry name" value="Sig_transdc_His_kin-like_C"/>
</dbReference>
<dbReference type="Pfam" id="PF07194">
    <property type="entry name" value="P2"/>
    <property type="match status" value="1"/>
</dbReference>